<feature type="transmembrane region" description="Helical" evidence="1">
    <location>
        <begin position="128"/>
        <end position="147"/>
    </location>
</feature>
<dbReference type="HOGENOM" id="CLU_1524444_0_0_6"/>
<evidence type="ECO:0000256" key="1">
    <source>
        <dbReference type="SAM" id="Phobius"/>
    </source>
</evidence>
<feature type="transmembrane region" description="Helical" evidence="1">
    <location>
        <begin position="32"/>
        <end position="49"/>
    </location>
</feature>
<feature type="transmembrane region" description="Helical" evidence="1">
    <location>
        <begin position="6"/>
        <end position="25"/>
    </location>
</feature>
<dbReference type="AlphaFoldDB" id="L0GW16"/>
<name>L0GW16_9GAMM</name>
<keyword evidence="1" id="KW-0812">Transmembrane</keyword>
<sequence length="176" mass="18249">MTAMRLLIESAALAVTCVGAVSLYLGSLRQQWLAGGGWLVVIGGALVAWPSTAFGLLRGADAGDAPLHRCPGAARVPSEGLTVADTPRDWFGVSVADTVSGFFLAVALSGLFAWVGPGGFDASNKYQLSMWLVAPIWLAILSASFLFRGGWRAVVVLGAANALAFAGFCAVRHLAQ</sequence>
<dbReference type="KEGG" id="tmb:Thimo_0638"/>
<evidence type="ECO:0000313" key="3">
    <source>
        <dbReference type="Proteomes" id="UP000010816"/>
    </source>
</evidence>
<reference evidence="2 3" key="1">
    <citation type="submission" date="2011-09" db="EMBL/GenBank/DDBJ databases">
        <title>Complete sequence of chromosome of Thioflavicoccus mobilis 8321.</title>
        <authorList>
            <consortium name="US DOE Joint Genome Institute"/>
            <person name="Lucas S."/>
            <person name="Han J."/>
            <person name="Lapidus A."/>
            <person name="Cheng J.-F."/>
            <person name="Goodwin L."/>
            <person name="Pitluck S."/>
            <person name="Peters L."/>
            <person name="Ovchinnikova G."/>
            <person name="Lu M."/>
            <person name="Detter J.C."/>
            <person name="Han C."/>
            <person name="Tapia R."/>
            <person name="Land M."/>
            <person name="Hauser L."/>
            <person name="Kyrpides N."/>
            <person name="Ivanova N."/>
            <person name="Pagani I."/>
            <person name="Vogl K."/>
            <person name="Liu Z."/>
            <person name="Imhoff J."/>
            <person name="Thiel V."/>
            <person name="Frigaard N.-U."/>
            <person name="Bryant D."/>
            <person name="Woyke T."/>
        </authorList>
    </citation>
    <scope>NUCLEOTIDE SEQUENCE [LARGE SCALE GENOMIC DNA]</scope>
    <source>
        <strain evidence="2 3">8321</strain>
    </source>
</reference>
<protein>
    <submittedName>
        <fullName evidence="2">Uncharacterized protein</fullName>
    </submittedName>
</protein>
<keyword evidence="3" id="KW-1185">Reference proteome</keyword>
<organism evidence="2 3">
    <name type="scientific">Thioflavicoccus mobilis 8321</name>
    <dbReference type="NCBI Taxonomy" id="765912"/>
    <lineage>
        <taxon>Bacteria</taxon>
        <taxon>Pseudomonadati</taxon>
        <taxon>Pseudomonadota</taxon>
        <taxon>Gammaproteobacteria</taxon>
        <taxon>Chromatiales</taxon>
        <taxon>Chromatiaceae</taxon>
        <taxon>Thioflavicoccus</taxon>
    </lineage>
</organism>
<dbReference type="Proteomes" id="UP000010816">
    <property type="component" value="Chromosome"/>
</dbReference>
<accession>L0GW16</accession>
<dbReference type="EMBL" id="CP003051">
    <property type="protein sequence ID" value="AGA89479.1"/>
    <property type="molecule type" value="Genomic_DNA"/>
</dbReference>
<evidence type="ECO:0000313" key="2">
    <source>
        <dbReference type="EMBL" id="AGA89479.1"/>
    </source>
</evidence>
<dbReference type="eggNOG" id="ENOG5032YDC">
    <property type="taxonomic scope" value="Bacteria"/>
</dbReference>
<keyword evidence="1" id="KW-1133">Transmembrane helix</keyword>
<keyword evidence="1" id="KW-0472">Membrane</keyword>
<gene>
    <name evidence="2" type="ORF">Thimo_0638</name>
</gene>
<proteinExistence type="predicted"/>
<feature type="transmembrane region" description="Helical" evidence="1">
    <location>
        <begin position="90"/>
        <end position="116"/>
    </location>
</feature>
<feature type="transmembrane region" description="Helical" evidence="1">
    <location>
        <begin position="153"/>
        <end position="175"/>
    </location>
</feature>